<reference evidence="1 2" key="1">
    <citation type="submission" date="2016-10" db="EMBL/GenBank/DDBJ databases">
        <authorList>
            <person name="de Groot N.N."/>
        </authorList>
    </citation>
    <scope>NUCLEOTIDE SEQUENCE [LARGE SCALE GENOMIC DNA]</scope>
    <source>
        <strain evidence="1 2">DSM 17862</strain>
    </source>
</reference>
<evidence type="ECO:0000313" key="2">
    <source>
        <dbReference type="Proteomes" id="UP000199180"/>
    </source>
</evidence>
<keyword evidence="2" id="KW-1185">Reference proteome</keyword>
<gene>
    <name evidence="1" type="ORF">SAMN04489858_10823</name>
</gene>
<dbReference type="OrthoDB" id="7363897at2"/>
<organism evidence="1 2">
    <name type="scientific">Paracoccus homiensis</name>
    <dbReference type="NCBI Taxonomy" id="364199"/>
    <lineage>
        <taxon>Bacteria</taxon>
        <taxon>Pseudomonadati</taxon>
        <taxon>Pseudomonadota</taxon>
        <taxon>Alphaproteobacteria</taxon>
        <taxon>Rhodobacterales</taxon>
        <taxon>Paracoccaceae</taxon>
        <taxon>Paracoccus</taxon>
    </lineage>
</organism>
<protein>
    <submittedName>
        <fullName evidence="1">Uncharacterized protein</fullName>
    </submittedName>
</protein>
<dbReference type="EMBL" id="FOHO01000008">
    <property type="protein sequence ID" value="SET67377.1"/>
    <property type="molecule type" value="Genomic_DNA"/>
</dbReference>
<sequence length="68" mass="7848">MIELFFVTCLSVAPASCQDRSLLFTDEMGLRTCMLRGQSEIAKWLETHPRETLREWKCRTAREDGVAI</sequence>
<proteinExistence type="predicted"/>
<dbReference type="AlphaFoldDB" id="A0A1I0G954"/>
<accession>A0A1I0G954</accession>
<dbReference type="Proteomes" id="UP000199180">
    <property type="component" value="Unassembled WGS sequence"/>
</dbReference>
<name>A0A1I0G954_9RHOB</name>
<dbReference type="RefSeq" id="WP_090735118.1">
    <property type="nucleotide sequence ID" value="NZ_FOHO01000008.1"/>
</dbReference>
<evidence type="ECO:0000313" key="1">
    <source>
        <dbReference type="EMBL" id="SET67377.1"/>
    </source>
</evidence>